<dbReference type="Gene3D" id="1.20.58.320">
    <property type="entry name" value="TPR-like"/>
    <property type="match status" value="1"/>
</dbReference>
<evidence type="ECO:0000313" key="1">
    <source>
        <dbReference type="EMBL" id="MBW8287444.1"/>
    </source>
</evidence>
<dbReference type="Gene3D" id="1.25.40.10">
    <property type="entry name" value="Tetratricopeptide repeat domain"/>
    <property type="match status" value="1"/>
</dbReference>
<comment type="caution">
    <text evidence="1">The sequence shown here is derived from an EMBL/GenBank/DDBJ whole genome shotgun (WGS) entry which is preliminary data.</text>
</comment>
<dbReference type="InterPro" id="IPR010323">
    <property type="entry name" value="DUF924"/>
</dbReference>
<proteinExistence type="predicted"/>
<dbReference type="EMBL" id="JAHDTB010000005">
    <property type="protein sequence ID" value="MBW8287444.1"/>
    <property type="molecule type" value="Genomic_DNA"/>
</dbReference>
<dbReference type="RefSeq" id="WP_043576168.1">
    <property type="nucleotide sequence ID" value="NZ_CP142381.1"/>
</dbReference>
<evidence type="ECO:0000313" key="2">
    <source>
        <dbReference type="Proteomes" id="UP000711178"/>
    </source>
</evidence>
<dbReference type="Proteomes" id="UP000711178">
    <property type="component" value="Unassembled WGS sequence"/>
</dbReference>
<gene>
    <name evidence="1" type="ORF">KIF53_07350</name>
</gene>
<dbReference type="SUPFAM" id="SSF48452">
    <property type="entry name" value="TPR-like"/>
    <property type="match status" value="1"/>
</dbReference>
<accession>A0ABS7FBJ9</accession>
<dbReference type="GeneID" id="89685313"/>
<reference evidence="1 2" key="1">
    <citation type="submission" date="2021-05" db="EMBL/GenBank/DDBJ databases">
        <title>Draft Whole Genome Sequencing Of Biosensor Chromobacterium violaceum Strain CV026 Reveals A Regulatory RNA In Chromobacterium violaceum Phenotype Regulatory Network.</title>
        <authorList>
            <person name="Hong K.W."/>
            <person name="Chan K.G."/>
            <person name="Chang C.-Y."/>
        </authorList>
    </citation>
    <scope>NUCLEOTIDE SEQUENCE [LARGE SCALE GENOMIC DNA]</scope>
    <source>
        <strain evidence="1 2">ATCC 31532</strain>
    </source>
</reference>
<dbReference type="InterPro" id="IPR011990">
    <property type="entry name" value="TPR-like_helical_dom_sf"/>
</dbReference>
<name>A0ABS7FBJ9_9NEIS</name>
<organism evidence="1 2">
    <name type="scientific">Chromobacterium subtsugae</name>
    <dbReference type="NCBI Taxonomy" id="251747"/>
    <lineage>
        <taxon>Bacteria</taxon>
        <taxon>Pseudomonadati</taxon>
        <taxon>Pseudomonadota</taxon>
        <taxon>Betaproteobacteria</taxon>
        <taxon>Neisseriales</taxon>
        <taxon>Chromobacteriaceae</taxon>
        <taxon>Chromobacterium</taxon>
    </lineage>
</organism>
<sequence length="195" mass="21356">MATLTPAQVEAVLEFWFGGSDDASLAAPREAWFRRDEAFDAAIRQRFAPLCRQLADGELEMADGDARAALAWLLAADQFPRNLFRGEARAFACDAAARQGARRALEQGLDGGLPAVARIFLYLPFEHSESLADQELSLRLFEALDAEAGGNYLDYARRHHQVIARFGRFPHRNAALGRSSSAAELEYLAAPGAGF</sequence>
<keyword evidence="2" id="KW-1185">Reference proteome</keyword>
<protein>
    <submittedName>
        <fullName evidence="1">DUF924 family protein</fullName>
    </submittedName>
</protein>
<dbReference type="Pfam" id="PF06041">
    <property type="entry name" value="DUF924"/>
    <property type="match status" value="1"/>
</dbReference>